<dbReference type="InterPro" id="IPR045440">
    <property type="entry name" value="VMAP-M1"/>
</dbReference>
<name>A0ABT3B364_9CYAN</name>
<protein>
    <submittedName>
        <fullName evidence="3">Uncharacterized protein</fullName>
    </submittedName>
</protein>
<dbReference type="EMBL" id="JAOWRF010000295">
    <property type="protein sequence ID" value="MCV3215817.1"/>
    <property type="molecule type" value="Genomic_DNA"/>
</dbReference>
<dbReference type="Pfam" id="PF20028">
    <property type="entry name" value="VMAP-C"/>
    <property type="match status" value="1"/>
</dbReference>
<evidence type="ECO:0000259" key="1">
    <source>
        <dbReference type="Pfam" id="PF19963"/>
    </source>
</evidence>
<comment type="caution">
    <text evidence="3">The sequence shown here is derived from an EMBL/GenBank/DDBJ whole genome shotgun (WGS) entry which is preliminary data.</text>
</comment>
<dbReference type="RefSeq" id="WP_263747464.1">
    <property type="nucleotide sequence ID" value="NZ_JAOWRF010000295.1"/>
</dbReference>
<evidence type="ECO:0000313" key="3">
    <source>
        <dbReference type="EMBL" id="MCV3215817.1"/>
    </source>
</evidence>
<organism evidence="3 4">
    <name type="scientific">Plectonema radiosum NIES-515</name>
    <dbReference type="NCBI Taxonomy" id="2986073"/>
    <lineage>
        <taxon>Bacteria</taxon>
        <taxon>Bacillati</taxon>
        <taxon>Cyanobacteriota</taxon>
        <taxon>Cyanophyceae</taxon>
        <taxon>Oscillatoriophycideae</taxon>
        <taxon>Oscillatoriales</taxon>
        <taxon>Microcoleaceae</taxon>
        <taxon>Plectonema</taxon>
    </lineage>
</organism>
<dbReference type="InterPro" id="IPR045450">
    <property type="entry name" value="VMAP_C"/>
</dbReference>
<keyword evidence="4" id="KW-1185">Reference proteome</keyword>
<proteinExistence type="predicted"/>
<gene>
    <name evidence="3" type="ORF">OGM63_20290</name>
</gene>
<sequence>MAISSKLMRELVDILNTYLTDSQDCITHLIKLLGTEEKISKEVYWDKKSNYITALILQLDISGNLPSGEIALCGFLKLISEDVGEDVQEQINKLAQKIVEEQAIFKLKNILVPLEKQFFKEIQQSYSACLSNNFSDWEPENIEDIFTQFKDIYEKEASLQSIAKFVAKLLSIQKLLPNINHQLEQWRVKYTANFDHIYQQPRQDIKHKQDNIQRHLIILIEPSIQEPDKNLYIVKSWVIEEENLRYKSKSLDITYQKKEKFSFEEMPSLLSYFIQQSIDPMGNLLETIEIFLPRELFDKPIDTFIQKKIDDDDDDDELYGIGMKYNVSIRSYQRIKKLLKKKCRDEKIIRWQNKWQTLHKQREDICCSYLIPENNEDCLGQLLSSNVLGVKSFNTPSEDILKAIDQAGIPVALWLRSKLEDSGFVSEFESILKKCSIMKIPEKITEIRRKAFRKEKHIGQNIVLLWDNPNILPPEILPASLP</sequence>
<dbReference type="Proteomes" id="UP001526143">
    <property type="component" value="Unassembled WGS sequence"/>
</dbReference>
<feature type="domain" description="vWA-MoxR associated protein C-terminal" evidence="2">
    <location>
        <begin position="232"/>
        <end position="469"/>
    </location>
</feature>
<reference evidence="3 4" key="1">
    <citation type="submission" date="2022-10" db="EMBL/GenBank/DDBJ databases">
        <title>Identification of biosynthetic pathway for the production of the potent trypsin inhibitor radiosumin.</title>
        <authorList>
            <person name="Fewer D.P."/>
            <person name="Delbaje E."/>
            <person name="Ouyang X."/>
            <person name="Agostino P.D."/>
            <person name="Wahlsten M."/>
            <person name="Jokela J."/>
            <person name="Permi P."/>
            <person name="Haapaniemi E."/>
            <person name="Koistinen H."/>
        </authorList>
    </citation>
    <scope>NUCLEOTIDE SEQUENCE [LARGE SCALE GENOMIC DNA]</scope>
    <source>
        <strain evidence="3 4">NIES-515</strain>
    </source>
</reference>
<evidence type="ECO:0000313" key="4">
    <source>
        <dbReference type="Proteomes" id="UP001526143"/>
    </source>
</evidence>
<evidence type="ECO:0000259" key="2">
    <source>
        <dbReference type="Pfam" id="PF20028"/>
    </source>
</evidence>
<feature type="domain" description="vWA-MoxR associated protein middle region 1" evidence="1">
    <location>
        <begin position="110"/>
        <end position="220"/>
    </location>
</feature>
<dbReference type="Pfam" id="PF19963">
    <property type="entry name" value="VMAP-M1"/>
    <property type="match status" value="1"/>
</dbReference>
<accession>A0ABT3B364</accession>